<organism evidence="1 2">
    <name type="scientific">Trichonephila clavata</name>
    <name type="common">Joro spider</name>
    <name type="synonym">Nephila clavata</name>
    <dbReference type="NCBI Taxonomy" id="2740835"/>
    <lineage>
        <taxon>Eukaryota</taxon>
        <taxon>Metazoa</taxon>
        <taxon>Ecdysozoa</taxon>
        <taxon>Arthropoda</taxon>
        <taxon>Chelicerata</taxon>
        <taxon>Arachnida</taxon>
        <taxon>Araneae</taxon>
        <taxon>Araneomorphae</taxon>
        <taxon>Entelegynae</taxon>
        <taxon>Araneoidea</taxon>
        <taxon>Nephilidae</taxon>
        <taxon>Trichonephila</taxon>
    </lineage>
</organism>
<accession>A0A8X6FZ79</accession>
<dbReference type="EMBL" id="BMAO01020886">
    <property type="protein sequence ID" value="GFQ70543.1"/>
    <property type="molecule type" value="Genomic_DNA"/>
</dbReference>
<name>A0A8X6FZ79_TRICU</name>
<gene>
    <name evidence="1" type="ORF">TNCT_613111</name>
</gene>
<comment type="caution">
    <text evidence="1">The sequence shown here is derived from an EMBL/GenBank/DDBJ whole genome shotgun (WGS) entry which is preliminary data.</text>
</comment>
<dbReference type="OrthoDB" id="6422270at2759"/>
<evidence type="ECO:0000313" key="1">
    <source>
        <dbReference type="EMBL" id="GFQ70543.1"/>
    </source>
</evidence>
<keyword evidence="2" id="KW-1185">Reference proteome</keyword>
<evidence type="ECO:0000313" key="2">
    <source>
        <dbReference type="Proteomes" id="UP000887116"/>
    </source>
</evidence>
<protein>
    <submittedName>
        <fullName evidence="1">Uncharacterized protein</fullName>
    </submittedName>
</protein>
<proteinExistence type="predicted"/>
<dbReference type="AlphaFoldDB" id="A0A8X6FZ79"/>
<dbReference type="Proteomes" id="UP000887116">
    <property type="component" value="Unassembled WGS sequence"/>
</dbReference>
<sequence>MRLWPASPRSARNSLANVRCAEARLFGWGTLYKLGTEHGVLKQLYSRSEFSILQEKLLALESEGTEEKSLRTVVSSQSLTSGQGYIRCSCITKCLTNRCRCKNNKLLCKSKCHKSLNCCNK</sequence>
<reference evidence="1" key="1">
    <citation type="submission" date="2020-07" db="EMBL/GenBank/DDBJ databases">
        <title>Multicomponent nature underlies the extraordinary mechanical properties of spider dragline silk.</title>
        <authorList>
            <person name="Kono N."/>
            <person name="Nakamura H."/>
            <person name="Mori M."/>
            <person name="Yoshida Y."/>
            <person name="Ohtoshi R."/>
            <person name="Malay A.D."/>
            <person name="Moran D.A.P."/>
            <person name="Tomita M."/>
            <person name="Numata K."/>
            <person name="Arakawa K."/>
        </authorList>
    </citation>
    <scope>NUCLEOTIDE SEQUENCE</scope>
</reference>